<reference evidence="1 2" key="2">
    <citation type="journal article" date="2022" name="Mol. Biol. Evol.">
        <title>Comparative Genomics Reveals Insights into the Divergent Evolution of Astigmatic Mites and Household Pest Adaptations.</title>
        <authorList>
            <person name="Xiong Q."/>
            <person name="Wan A.T."/>
            <person name="Liu X."/>
            <person name="Fung C.S."/>
            <person name="Xiao X."/>
            <person name="Malainual N."/>
            <person name="Hou J."/>
            <person name="Wang L."/>
            <person name="Wang M."/>
            <person name="Yang K.Y."/>
            <person name="Cui Y."/>
            <person name="Leung E.L."/>
            <person name="Nong W."/>
            <person name="Shin S.K."/>
            <person name="Au S.W."/>
            <person name="Jeong K.Y."/>
            <person name="Chew F.T."/>
            <person name="Hui J.H."/>
            <person name="Leung T.F."/>
            <person name="Tungtrongchitr A."/>
            <person name="Zhong N."/>
            <person name="Liu Z."/>
            <person name="Tsui S.K."/>
        </authorList>
    </citation>
    <scope>NUCLEOTIDE SEQUENCE [LARGE SCALE GENOMIC DNA]</scope>
    <source>
        <strain evidence="1">Derp</strain>
    </source>
</reference>
<dbReference type="EMBL" id="NJHN03000123">
    <property type="protein sequence ID" value="KAH9413236.1"/>
    <property type="molecule type" value="Genomic_DNA"/>
</dbReference>
<protein>
    <submittedName>
        <fullName evidence="1">Uncharacterized protein</fullName>
    </submittedName>
</protein>
<sequence length="63" mass="7223">MIELGPFFIYFFGDCFRQIQQQPKKNHIPKSMVINKTSYNKHIFGSISTVNGKNILHSPVIGL</sequence>
<name>A0ABQ8ISD7_DERPT</name>
<comment type="caution">
    <text evidence="1">The sequence shown here is derived from an EMBL/GenBank/DDBJ whole genome shotgun (WGS) entry which is preliminary data.</text>
</comment>
<accession>A0ABQ8ISD7</accession>
<organism evidence="1 2">
    <name type="scientific">Dermatophagoides pteronyssinus</name>
    <name type="common">European house dust mite</name>
    <dbReference type="NCBI Taxonomy" id="6956"/>
    <lineage>
        <taxon>Eukaryota</taxon>
        <taxon>Metazoa</taxon>
        <taxon>Ecdysozoa</taxon>
        <taxon>Arthropoda</taxon>
        <taxon>Chelicerata</taxon>
        <taxon>Arachnida</taxon>
        <taxon>Acari</taxon>
        <taxon>Acariformes</taxon>
        <taxon>Sarcoptiformes</taxon>
        <taxon>Astigmata</taxon>
        <taxon>Psoroptidia</taxon>
        <taxon>Analgoidea</taxon>
        <taxon>Pyroglyphidae</taxon>
        <taxon>Dermatophagoidinae</taxon>
        <taxon>Dermatophagoides</taxon>
    </lineage>
</organism>
<evidence type="ECO:0000313" key="2">
    <source>
        <dbReference type="Proteomes" id="UP000887458"/>
    </source>
</evidence>
<dbReference type="Proteomes" id="UP000887458">
    <property type="component" value="Unassembled WGS sequence"/>
</dbReference>
<proteinExistence type="predicted"/>
<keyword evidence="2" id="KW-1185">Reference proteome</keyword>
<reference evidence="1 2" key="1">
    <citation type="journal article" date="2018" name="J. Allergy Clin. Immunol.">
        <title>High-quality assembly of Dermatophagoides pteronyssinus genome and transcriptome reveals a wide range of novel allergens.</title>
        <authorList>
            <person name="Liu X.Y."/>
            <person name="Yang K.Y."/>
            <person name="Wang M.Q."/>
            <person name="Kwok J.S."/>
            <person name="Zeng X."/>
            <person name="Yang Z."/>
            <person name="Xiao X.J."/>
            <person name="Lau C.P."/>
            <person name="Li Y."/>
            <person name="Huang Z.M."/>
            <person name="Ba J.G."/>
            <person name="Yim A.K."/>
            <person name="Ouyang C.Y."/>
            <person name="Ngai S.M."/>
            <person name="Chan T.F."/>
            <person name="Leung E.L."/>
            <person name="Liu L."/>
            <person name="Liu Z.G."/>
            <person name="Tsui S.K."/>
        </authorList>
    </citation>
    <scope>NUCLEOTIDE SEQUENCE [LARGE SCALE GENOMIC DNA]</scope>
    <source>
        <strain evidence="1">Derp</strain>
    </source>
</reference>
<gene>
    <name evidence="1" type="ORF">DERP_006923</name>
</gene>
<evidence type="ECO:0000313" key="1">
    <source>
        <dbReference type="EMBL" id="KAH9413236.1"/>
    </source>
</evidence>